<evidence type="ECO:0000256" key="2">
    <source>
        <dbReference type="SAM" id="MobiDB-lite"/>
    </source>
</evidence>
<dbReference type="EMBL" id="ML119657">
    <property type="protein sequence ID" value="RPA84766.1"/>
    <property type="molecule type" value="Genomic_DNA"/>
</dbReference>
<proteinExistence type="predicted"/>
<feature type="coiled-coil region" evidence="1">
    <location>
        <begin position="139"/>
        <end position="166"/>
    </location>
</feature>
<reference evidence="3 4" key="1">
    <citation type="journal article" date="2018" name="Nat. Ecol. Evol.">
        <title>Pezizomycetes genomes reveal the molecular basis of ectomycorrhizal truffle lifestyle.</title>
        <authorList>
            <person name="Murat C."/>
            <person name="Payen T."/>
            <person name="Noel B."/>
            <person name="Kuo A."/>
            <person name="Morin E."/>
            <person name="Chen J."/>
            <person name="Kohler A."/>
            <person name="Krizsan K."/>
            <person name="Balestrini R."/>
            <person name="Da Silva C."/>
            <person name="Montanini B."/>
            <person name="Hainaut M."/>
            <person name="Levati E."/>
            <person name="Barry K.W."/>
            <person name="Belfiori B."/>
            <person name="Cichocki N."/>
            <person name="Clum A."/>
            <person name="Dockter R.B."/>
            <person name="Fauchery L."/>
            <person name="Guy J."/>
            <person name="Iotti M."/>
            <person name="Le Tacon F."/>
            <person name="Lindquist E.A."/>
            <person name="Lipzen A."/>
            <person name="Malagnac F."/>
            <person name="Mello A."/>
            <person name="Molinier V."/>
            <person name="Miyauchi S."/>
            <person name="Poulain J."/>
            <person name="Riccioni C."/>
            <person name="Rubini A."/>
            <person name="Sitrit Y."/>
            <person name="Splivallo R."/>
            <person name="Traeger S."/>
            <person name="Wang M."/>
            <person name="Zifcakova L."/>
            <person name="Wipf D."/>
            <person name="Zambonelli A."/>
            <person name="Paolocci F."/>
            <person name="Nowrousian M."/>
            <person name="Ottonello S."/>
            <person name="Baldrian P."/>
            <person name="Spatafora J.W."/>
            <person name="Henrissat B."/>
            <person name="Nagy L.G."/>
            <person name="Aury J.M."/>
            <person name="Wincker P."/>
            <person name="Grigoriev I.V."/>
            <person name="Bonfante P."/>
            <person name="Martin F.M."/>
        </authorList>
    </citation>
    <scope>NUCLEOTIDE SEQUENCE [LARGE SCALE GENOMIC DNA]</scope>
    <source>
        <strain evidence="3 4">RN42</strain>
    </source>
</reference>
<dbReference type="Proteomes" id="UP000275078">
    <property type="component" value="Unassembled WGS sequence"/>
</dbReference>
<dbReference type="AlphaFoldDB" id="A0A3N4IGL0"/>
<evidence type="ECO:0000313" key="3">
    <source>
        <dbReference type="EMBL" id="RPA84766.1"/>
    </source>
</evidence>
<keyword evidence="1" id="KW-0175">Coiled coil</keyword>
<name>A0A3N4IGL0_ASCIM</name>
<keyword evidence="4" id="KW-1185">Reference proteome</keyword>
<evidence type="ECO:0000313" key="4">
    <source>
        <dbReference type="Proteomes" id="UP000275078"/>
    </source>
</evidence>
<evidence type="ECO:0000256" key="1">
    <source>
        <dbReference type="SAM" id="Coils"/>
    </source>
</evidence>
<protein>
    <submittedName>
        <fullName evidence="3">Uncharacterized protein</fullName>
    </submittedName>
</protein>
<accession>A0A3N4IGL0</accession>
<gene>
    <name evidence="3" type="ORF">BJ508DRAFT_412514</name>
</gene>
<feature type="region of interest" description="Disordered" evidence="2">
    <location>
        <begin position="1"/>
        <end position="23"/>
    </location>
</feature>
<sequence>MSHHTSIQNSITTTPSPNTPDGPFVILTTTTITTTTTTENHNGINPGVIHTDQTSVTQLNTASRPPSSSTLIYTHTDNWSDPKLDCPEPYLGGKGDAELECSGSEGTTNEKAGEEEQLMYGNLRYDCREKQDKWKPIMWWQALRRYKELKREIKEQENEVQLWRARYDGGFI</sequence>
<organism evidence="3 4">
    <name type="scientific">Ascobolus immersus RN42</name>
    <dbReference type="NCBI Taxonomy" id="1160509"/>
    <lineage>
        <taxon>Eukaryota</taxon>
        <taxon>Fungi</taxon>
        <taxon>Dikarya</taxon>
        <taxon>Ascomycota</taxon>
        <taxon>Pezizomycotina</taxon>
        <taxon>Pezizomycetes</taxon>
        <taxon>Pezizales</taxon>
        <taxon>Ascobolaceae</taxon>
        <taxon>Ascobolus</taxon>
    </lineage>
</organism>